<gene>
    <name evidence="1" type="ORF">HaLaN_07720</name>
</gene>
<evidence type="ECO:0000313" key="2">
    <source>
        <dbReference type="Proteomes" id="UP000485058"/>
    </source>
</evidence>
<reference evidence="1 2" key="1">
    <citation type="submission" date="2020-02" db="EMBL/GenBank/DDBJ databases">
        <title>Draft genome sequence of Haematococcus lacustris strain NIES-144.</title>
        <authorList>
            <person name="Morimoto D."/>
            <person name="Nakagawa S."/>
            <person name="Yoshida T."/>
            <person name="Sawayama S."/>
        </authorList>
    </citation>
    <scope>NUCLEOTIDE SEQUENCE [LARGE SCALE GENOMIC DNA]</scope>
    <source>
        <strain evidence="1 2">NIES-144</strain>
    </source>
</reference>
<keyword evidence="2" id="KW-1185">Reference proteome</keyword>
<dbReference type="Proteomes" id="UP000485058">
    <property type="component" value="Unassembled WGS sequence"/>
</dbReference>
<accession>A0A699Z972</accession>
<dbReference type="AlphaFoldDB" id="A0A699Z972"/>
<dbReference type="EMBL" id="BLLF01000467">
    <property type="protein sequence ID" value="GFH12092.1"/>
    <property type="molecule type" value="Genomic_DNA"/>
</dbReference>
<evidence type="ECO:0000313" key="1">
    <source>
        <dbReference type="EMBL" id="GFH12092.1"/>
    </source>
</evidence>
<comment type="caution">
    <text evidence="1">The sequence shown here is derived from an EMBL/GenBank/DDBJ whole genome shotgun (WGS) entry which is preliminary data.</text>
</comment>
<proteinExistence type="predicted"/>
<sequence length="67" mass="7017">MQEALTAKAHVLKEFLALVGWDSASLAVCLQPCVAAGLMAVQAAAGQGEGRLNLTAHKEMLGMLPQR</sequence>
<name>A0A699Z972_HAELA</name>
<protein>
    <submittedName>
        <fullName evidence="1">Uncharacterized protein</fullName>
    </submittedName>
</protein>
<organism evidence="1 2">
    <name type="scientific">Haematococcus lacustris</name>
    <name type="common">Green alga</name>
    <name type="synonym">Haematococcus pluvialis</name>
    <dbReference type="NCBI Taxonomy" id="44745"/>
    <lineage>
        <taxon>Eukaryota</taxon>
        <taxon>Viridiplantae</taxon>
        <taxon>Chlorophyta</taxon>
        <taxon>core chlorophytes</taxon>
        <taxon>Chlorophyceae</taxon>
        <taxon>CS clade</taxon>
        <taxon>Chlamydomonadales</taxon>
        <taxon>Haematococcaceae</taxon>
        <taxon>Haematococcus</taxon>
    </lineage>
</organism>